<dbReference type="CDD" id="cd03255">
    <property type="entry name" value="ABC_MJ0796_LolCDE_FtsE"/>
    <property type="match status" value="1"/>
</dbReference>
<dbReference type="PROSITE" id="PS50893">
    <property type="entry name" value="ABC_TRANSPORTER_2"/>
    <property type="match status" value="1"/>
</dbReference>
<reference evidence="6 7" key="1">
    <citation type="submission" date="2016-12" db="EMBL/GenBank/DDBJ databases">
        <authorList>
            <person name="Song W.-J."/>
            <person name="Kurnit D.M."/>
        </authorList>
    </citation>
    <scope>NUCLEOTIDE SEQUENCE [LARGE SCALE GENOMIC DNA]</scope>
    <source>
        <strain evidence="6 7">DSM 11393</strain>
    </source>
</reference>
<evidence type="ECO:0000313" key="6">
    <source>
        <dbReference type="EMBL" id="SHN55426.1"/>
    </source>
</evidence>
<dbReference type="OrthoDB" id="9809450at2"/>
<dbReference type="Pfam" id="PF00005">
    <property type="entry name" value="ABC_tran"/>
    <property type="match status" value="1"/>
</dbReference>
<accession>A0A1M7SA99</accession>
<evidence type="ECO:0000256" key="4">
    <source>
        <dbReference type="ARBA" id="ARBA00038388"/>
    </source>
</evidence>
<dbReference type="InterPro" id="IPR027417">
    <property type="entry name" value="P-loop_NTPase"/>
</dbReference>
<evidence type="ECO:0000256" key="3">
    <source>
        <dbReference type="ARBA" id="ARBA00022840"/>
    </source>
</evidence>
<dbReference type="Gene3D" id="3.40.50.300">
    <property type="entry name" value="P-loop containing nucleotide triphosphate hydrolases"/>
    <property type="match status" value="1"/>
</dbReference>
<dbReference type="Proteomes" id="UP000186469">
    <property type="component" value="Unassembled WGS sequence"/>
</dbReference>
<keyword evidence="7" id="KW-1185">Reference proteome</keyword>
<evidence type="ECO:0000256" key="2">
    <source>
        <dbReference type="ARBA" id="ARBA00022741"/>
    </source>
</evidence>
<keyword evidence="3 6" id="KW-0067">ATP-binding</keyword>
<dbReference type="SMART" id="SM00382">
    <property type="entry name" value="AAA"/>
    <property type="match status" value="1"/>
</dbReference>
<evidence type="ECO:0000259" key="5">
    <source>
        <dbReference type="PROSITE" id="PS50893"/>
    </source>
</evidence>
<comment type="similarity">
    <text evidence="4">Belongs to the ABC transporter superfamily. Macrolide exporter (TC 3.A.1.122) family.</text>
</comment>
<feature type="domain" description="ABC transporter" evidence="5">
    <location>
        <begin position="5"/>
        <end position="228"/>
    </location>
</feature>
<dbReference type="PANTHER" id="PTHR42798">
    <property type="entry name" value="LIPOPROTEIN-RELEASING SYSTEM ATP-BINDING PROTEIN LOLD"/>
    <property type="match status" value="1"/>
</dbReference>
<evidence type="ECO:0000313" key="7">
    <source>
        <dbReference type="Proteomes" id="UP000186469"/>
    </source>
</evidence>
<dbReference type="AlphaFoldDB" id="A0A1M7SA99"/>
<dbReference type="InterPro" id="IPR003593">
    <property type="entry name" value="AAA+_ATPase"/>
</dbReference>
<dbReference type="GO" id="GO:0022857">
    <property type="term" value="F:transmembrane transporter activity"/>
    <property type="evidence" value="ECO:0007669"/>
    <property type="project" value="UniProtKB-ARBA"/>
</dbReference>
<dbReference type="FunFam" id="3.40.50.300:FF:000032">
    <property type="entry name" value="Export ABC transporter ATP-binding protein"/>
    <property type="match status" value="1"/>
</dbReference>
<dbReference type="EMBL" id="FRDI01000003">
    <property type="protein sequence ID" value="SHN55426.1"/>
    <property type="molecule type" value="Genomic_DNA"/>
</dbReference>
<dbReference type="STRING" id="1121455.SAMN02745728_00670"/>
<dbReference type="InterPro" id="IPR017871">
    <property type="entry name" value="ABC_transporter-like_CS"/>
</dbReference>
<organism evidence="6 7">
    <name type="scientific">Desulfovibrio litoralis DSM 11393</name>
    <dbReference type="NCBI Taxonomy" id="1121455"/>
    <lineage>
        <taxon>Bacteria</taxon>
        <taxon>Pseudomonadati</taxon>
        <taxon>Thermodesulfobacteriota</taxon>
        <taxon>Desulfovibrionia</taxon>
        <taxon>Desulfovibrionales</taxon>
        <taxon>Desulfovibrionaceae</taxon>
        <taxon>Desulfovibrio</taxon>
    </lineage>
</organism>
<dbReference type="InterPro" id="IPR017911">
    <property type="entry name" value="MacB-like_ATP-bd"/>
</dbReference>
<dbReference type="RefSeq" id="WP_072696361.1">
    <property type="nucleotide sequence ID" value="NZ_FRDI01000003.1"/>
</dbReference>
<dbReference type="GO" id="GO:0098796">
    <property type="term" value="C:membrane protein complex"/>
    <property type="evidence" value="ECO:0007669"/>
    <property type="project" value="UniProtKB-ARBA"/>
</dbReference>
<dbReference type="GO" id="GO:0005524">
    <property type="term" value="F:ATP binding"/>
    <property type="evidence" value="ECO:0007669"/>
    <property type="project" value="UniProtKB-KW"/>
</dbReference>
<proteinExistence type="inferred from homology"/>
<keyword evidence="2" id="KW-0547">Nucleotide-binding</keyword>
<name>A0A1M7SA99_9BACT</name>
<dbReference type="SUPFAM" id="SSF52540">
    <property type="entry name" value="P-loop containing nucleoside triphosphate hydrolases"/>
    <property type="match status" value="1"/>
</dbReference>
<dbReference type="PANTHER" id="PTHR42798:SF6">
    <property type="entry name" value="CELL DIVISION ATP-BINDING PROTEIN FTSE"/>
    <property type="match status" value="1"/>
</dbReference>
<gene>
    <name evidence="6" type="ORF">SAMN02745728_00670</name>
</gene>
<sequence>MPTLIEAKDITRTFTQFDHEITILKGINLNIDAGEFVAIQGSSGGGKSTLLHILGLLDRPSSGSLFLNGQNSSTLSDDEQSRLRNNFVGFVFQNFYLIPYATALENVLLPGIYNSRPQKESLERAKDLLEKVGLGDRMDFKPNRLSGGQQQRVAMARALLNNPPLILADEPTGQLDSKTSKEILQLLNDINKTGKTIVVVTHDPETASWAKRHIFMADGLITKDEINIRNSA</sequence>
<protein>
    <submittedName>
        <fullName evidence="6">Putative ABC transport system ATP-binding protein</fullName>
    </submittedName>
</protein>
<keyword evidence="1" id="KW-0813">Transport</keyword>
<dbReference type="GO" id="GO:0016887">
    <property type="term" value="F:ATP hydrolysis activity"/>
    <property type="evidence" value="ECO:0007669"/>
    <property type="project" value="InterPro"/>
</dbReference>
<evidence type="ECO:0000256" key="1">
    <source>
        <dbReference type="ARBA" id="ARBA00022448"/>
    </source>
</evidence>
<dbReference type="PROSITE" id="PS00211">
    <property type="entry name" value="ABC_TRANSPORTER_1"/>
    <property type="match status" value="1"/>
</dbReference>
<dbReference type="InterPro" id="IPR003439">
    <property type="entry name" value="ABC_transporter-like_ATP-bd"/>
</dbReference>